<feature type="compositionally biased region" description="Basic and acidic residues" evidence="1">
    <location>
        <begin position="96"/>
        <end position="108"/>
    </location>
</feature>
<accession>A0ABD2QDA3</accession>
<comment type="caution">
    <text evidence="2">The sequence shown here is derived from an EMBL/GenBank/DDBJ whole genome shotgun (WGS) entry which is preliminary data.</text>
</comment>
<protein>
    <submittedName>
        <fullName evidence="2">Uncharacterized protein</fullName>
    </submittedName>
</protein>
<dbReference type="Proteomes" id="UP001626550">
    <property type="component" value="Unassembled WGS sequence"/>
</dbReference>
<gene>
    <name evidence="2" type="ORF">Ciccas_003815</name>
</gene>
<name>A0ABD2QDA3_9PLAT</name>
<feature type="compositionally biased region" description="Acidic residues" evidence="1">
    <location>
        <begin position="195"/>
        <end position="212"/>
    </location>
</feature>
<reference evidence="2 3" key="1">
    <citation type="submission" date="2024-11" db="EMBL/GenBank/DDBJ databases">
        <title>Adaptive evolution of stress response genes in parasites aligns with host niche diversity.</title>
        <authorList>
            <person name="Hahn C."/>
            <person name="Resl P."/>
        </authorList>
    </citation>
    <scope>NUCLEOTIDE SEQUENCE [LARGE SCALE GENOMIC DNA]</scope>
    <source>
        <strain evidence="2">EGGRZ-B1_66</strain>
        <tissue evidence="2">Body</tissue>
    </source>
</reference>
<feature type="compositionally biased region" description="Basic and acidic residues" evidence="1">
    <location>
        <begin position="119"/>
        <end position="136"/>
    </location>
</feature>
<dbReference type="EMBL" id="JBJKFK010000371">
    <property type="protein sequence ID" value="KAL3317523.1"/>
    <property type="molecule type" value="Genomic_DNA"/>
</dbReference>
<evidence type="ECO:0000313" key="3">
    <source>
        <dbReference type="Proteomes" id="UP001626550"/>
    </source>
</evidence>
<evidence type="ECO:0000256" key="1">
    <source>
        <dbReference type="SAM" id="MobiDB-lite"/>
    </source>
</evidence>
<feature type="region of interest" description="Disordered" evidence="1">
    <location>
        <begin position="77"/>
        <end position="230"/>
    </location>
</feature>
<keyword evidence="3" id="KW-1185">Reference proteome</keyword>
<feature type="compositionally biased region" description="Polar residues" evidence="1">
    <location>
        <begin position="161"/>
        <end position="171"/>
    </location>
</feature>
<proteinExistence type="predicted"/>
<sequence length="268" mass="28890">MNFLKGLTNDLQQSVSSVASEGNNLFSGTGSLFDSVKSKTENLVTDFSQKVDIGSTIDNIKRRTSIDQIGMVLKEAVGKEDTEEVPQSPKPIPPDKPAHPSDSHHDISKSISGDLQRSLSRENPFDDKKKLTRVDSKPMPSRPPPPRGASVDVGAHDSKRPSLSGSRSTSMDGHADSPHLMNHSIPVDQVKEQDEPSEDDEPFVDNDPEDSSASEYGGDAGSKPVYVDKAPPPETVDAVLANTVKEEPDSLIVQEFMDAYVAAVVNGE</sequence>
<evidence type="ECO:0000313" key="2">
    <source>
        <dbReference type="EMBL" id="KAL3317523.1"/>
    </source>
</evidence>
<organism evidence="2 3">
    <name type="scientific">Cichlidogyrus casuarinus</name>
    <dbReference type="NCBI Taxonomy" id="1844966"/>
    <lineage>
        <taxon>Eukaryota</taxon>
        <taxon>Metazoa</taxon>
        <taxon>Spiralia</taxon>
        <taxon>Lophotrochozoa</taxon>
        <taxon>Platyhelminthes</taxon>
        <taxon>Monogenea</taxon>
        <taxon>Monopisthocotylea</taxon>
        <taxon>Dactylogyridea</taxon>
        <taxon>Ancyrocephalidae</taxon>
        <taxon>Cichlidogyrus</taxon>
    </lineage>
</organism>
<dbReference type="AlphaFoldDB" id="A0ABD2QDA3"/>